<evidence type="ECO:0000256" key="1">
    <source>
        <dbReference type="ARBA" id="ARBA00023002"/>
    </source>
</evidence>
<organism evidence="6 7">
    <name type="scientific">Tetracentron sinense</name>
    <name type="common">Spur-leaf</name>
    <dbReference type="NCBI Taxonomy" id="13715"/>
    <lineage>
        <taxon>Eukaryota</taxon>
        <taxon>Viridiplantae</taxon>
        <taxon>Streptophyta</taxon>
        <taxon>Embryophyta</taxon>
        <taxon>Tracheophyta</taxon>
        <taxon>Spermatophyta</taxon>
        <taxon>Magnoliopsida</taxon>
        <taxon>Trochodendrales</taxon>
        <taxon>Trochodendraceae</taxon>
        <taxon>Tetracentron</taxon>
    </lineage>
</organism>
<dbReference type="GO" id="GO:0004497">
    <property type="term" value="F:monooxygenase activity"/>
    <property type="evidence" value="ECO:0007669"/>
    <property type="project" value="UniProtKB-KW"/>
</dbReference>
<name>A0A834ZNQ6_TETSI</name>
<evidence type="ECO:0000256" key="4">
    <source>
        <dbReference type="SAM" id="Phobius"/>
    </source>
</evidence>
<gene>
    <name evidence="6" type="ORF">HHK36_007713</name>
</gene>
<accession>A0A834ZNQ6</accession>
<dbReference type="SUPFAM" id="SSF51905">
    <property type="entry name" value="FAD/NAD(P)-binding domain"/>
    <property type="match status" value="1"/>
</dbReference>
<evidence type="ECO:0000313" key="7">
    <source>
        <dbReference type="Proteomes" id="UP000655225"/>
    </source>
</evidence>
<evidence type="ECO:0000313" key="6">
    <source>
        <dbReference type="EMBL" id="KAF8405637.1"/>
    </source>
</evidence>
<keyword evidence="4" id="KW-0472">Membrane</keyword>
<dbReference type="Gene3D" id="3.50.50.60">
    <property type="entry name" value="FAD/NAD(P)-binding domain"/>
    <property type="match status" value="1"/>
</dbReference>
<keyword evidence="4" id="KW-0812">Transmembrane</keyword>
<comment type="similarity">
    <text evidence="3">Belongs to the 3-hydroxybenzoate 6-hydroxylase family.</text>
</comment>
<keyword evidence="7" id="KW-1185">Reference proteome</keyword>
<dbReference type="GO" id="GO:0071949">
    <property type="term" value="F:FAD binding"/>
    <property type="evidence" value="ECO:0007669"/>
    <property type="project" value="InterPro"/>
</dbReference>
<reference evidence="6 7" key="1">
    <citation type="submission" date="2020-04" db="EMBL/GenBank/DDBJ databases">
        <title>Plant Genome Project.</title>
        <authorList>
            <person name="Zhang R.-G."/>
        </authorList>
    </citation>
    <scope>NUCLEOTIDE SEQUENCE [LARGE SCALE GENOMIC DNA]</scope>
    <source>
        <strain evidence="6">YNK0</strain>
        <tissue evidence="6">Leaf</tissue>
    </source>
</reference>
<feature type="domain" description="FAD-binding" evidence="5">
    <location>
        <begin position="10"/>
        <end position="352"/>
    </location>
</feature>
<dbReference type="EMBL" id="JABCRI010000005">
    <property type="protein sequence ID" value="KAF8405637.1"/>
    <property type="molecule type" value="Genomic_DNA"/>
</dbReference>
<sequence>MDLREEEEKEVVVVGGGICGLATALALHRRGISSTVLERADSLRATGVAIGIFTNGWRALDQLGVGTKLRQTAIPIQAFRDISLDKGSQREIPFGKGELRCLKRSDLIQTLANDLPLDTIRFRSQLIAVKFDPVTSYPLLQLHDGSVIKAKVVIGCDGVNSIVAELLRLKPTKLCSTYGVRGFTNYRDGHGLSSEFVRVRRDHLIMGRIPIDDKTVYWFVGRPWNPQDSNVSKDLELIRQSTLESVQGFPEEMVGMIQSSELESLTLTRLRYRAPWDILLGSFRKGTVTVAGDAMHVMGPFLGQGGSAGLEDAVVLARCLAQELSMVGLMPEAERVGAALDRYVKERRMRVTWLSTQTYLTGMLLETSSLPMKLLIIVLLIVLFGNSFGHTRYDCGHL</sequence>
<proteinExistence type="inferred from homology"/>
<keyword evidence="1" id="KW-0560">Oxidoreductase</keyword>
<dbReference type="OMA" id="KMAPNTG"/>
<comment type="caution">
    <text evidence="6">The sequence shown here is derived from an EMBL/GenBank/DDBJ whole genome shotgun (WGS) entry which is preliminary data.</text>
</comment>
<keyword evidence="4" id="KW-1133">Transmembrane helix</keyword>
<feature type="transmembrane region" description="Helical" evidence="4">
    <location>
        <begin position="370"/>
        <end position="389"/>
    </location>
</feature>
<dbReference type="AlphaFoldDB" id="A0A834ZNQ6"/>
<dbReference type="PANTHER" id="PTHR45934:SF2">
    <property type="entry name" value="MONOOXYGENASE 1"/>
    <property type="match status" value="1"/>
</dbReference>
<dbReference type="InterPro" id="IPR036188">
    <property type="entry name" value="FAD/NAD-bd_sf"/>
</dbReference>
<dbReference type="InterPro" id="IPR002938">
    <property type="entry name" value="FAD-bd"/>
</dbReference>
<keyword evidence="2" id="KW-0503">Monooxygenase</keyword>
<evidence type="ECO:0000259" key="5">
    <source>
        <dbReference type="Pfam" id="PF01494"/>
    </source>
</evidence>
<dbReference type="PANTHER" id="PTHR45934">
    <property type="entry name" value="FAD/NAD(P)-BINDING OXIDOREDUCTASE FAMILY PROTEIN"/>
    <property type="match status" value="1"/>
</dbReference>
<dbReference type="InterPro" id="IPR044560">
    <property type="entry name" value="MOase"/>
</dbReference>
<evidence type="ECO:0000256" key="3">
    <source>
        <dbReference type="ARBA" id="ARBA00024018"/>
    </source>
</evidence>
<evidence type="ECO:0000256" key="2">
    <source>
        <dbReference type="ARBA" id="ARBA00023033"/>
    </source>
</evidence>
<dbReference type="OrthoDB" id="47494at2759"/>
<dbReference type="Pfam" id="PF01494">
    <property type="entry name" value="FAD_binding_3"/>
    <property type="match status" value="1"/>
</dbReference>
<dbReference type="Proteomes" id="UP000655225">
    <property type="component" value="Unassembled WGS sequence"/>
</dbReference>
<protein>
    <recommendedName>
        <fullName evidence="5">FAD-binding domain-containing protein</fullName>
    </recommendedName>
</protein>
<dbReference type="PRINTS" id="PR00420">
    <property type="entry name" value="RNGMNOXGNASE"/>
</dbReference>